<feature type="region of interest" description="Disordered" evidence="1">
    <location>
        <begin position="250"/>
        <end position="271"/>
    </location>
</feature>
<dbReference type="PANTHER" id="PTHR34776:SF1">
    <property type="entry name" value="F17F16.3 PROTEIN"/>
    <property type="match status" value="1"/>
</dbReference>
<dbReference type="RefSeq" id="WP_159551364.1">
    <property type="nucleotide sequence ID" value="NZ_CP035042.1"/>
</dbReference>
<dbReference type="InterPro" id="IPR021527">
    <property type="entry name" value="DUF2795"/>
</dbReference>
<feature type="compositionally biased region" description="Basic and acidic residues" evidence="1">
    <location>
        <begin position="251"/>
        <end position="264"/>
    </location>
</feature>
<gene>
    <name evidence="2" type="ORF">EKK97_09370</name>
</gene>
<dbReference type="Proteomes" id="UP000464013">
    <property type="component" value="Chromosome"/>
</dbReference>
<name>A0A6I6SJP6_9GAMM</name>
<proteinExistence type="predicted"/>
<evidence type="ECO:0000313" key="3">
    <source>
        <dbReference type="Proteomes" id="UP000464013"/>
    </source>
</evidence>
<dbReference type="KEGG" id="htx:EKK97_09370"/>
<sequence length="331" mass="36825">MTDYVEQGEIYFFYRPKVNVEKVESLDDVQRLHVVLAPENGSRVRLFLVGKKRLPEIIKSKPKSTAREWMMNDLTGQPQEIGKALAPLEYATKTRGEQEQGEAIPAGEGRYVIFEREGSSRLAYRLTSPGKPGKAQRELGILPEGSYIISVRNPAIDVPGFPHSKPNFPKRLEEKFADKRWIDIDDPTLLDYEKAQLVLIGAHDDLGEEGIEITGTAHLFKTLGLNEREWPTEALEGGTLAEPQMQAETLAPKRDRTKGGERGGKAARKTASAAGIAQALRGMEFPCDSKALLEQAKANDAPREIVEVLGEFPDRKFETMADVQKTVGEVR</sequence>
<dbReference type="Pfam" id="PF11387">
    <property type="entry name" value="DUF2795"/>
    <property type="match status" value="1"/>
</dbReference>
<accession>A0A6I6SJP6</accession>
<protein>
    <submittedName>
        <fullName evidence="2">DUF2795 domain-containing protein</fullName>
    </submittedName>
</protein>
<dbReference type="AlphaFoldDB" id="A0A6I6SJP6"/>
<keyword evidence="3" id="KW-1185">Reference proteome</keyword>
<evidence type="ECO:0000313" key="2">
    <source>
        <dbReference type="EMBL" id="QHC49772.1"/>
    </source>
</evidence>
<organism evidence="2 3">
    <name type="scientific">Billgrantia tianxiuensis</name>
    <dbReference type="NCBI Taxonomy" id="2497861"/>
    <lineage>
        <taxon>Bacteria</taxon>
        <taxon>Pseudomonadati</taxon>
        <taxon>Pseudomonadota</taxon>
        <taxon>Gammaproteobacteria</taxon>
        <taxon>Oceanospirillales</taxon>
        <taxon>Halomonadaceae</taxon>
        <taxon>Billgrantia</taxon>
    </lineage>
</organism>
<dbReference type="OrthoDB" id="3078349at2"/>
<evidence type="ECO:0000256" key="1">
    <source>
        <dbReference type="SAM" id="MobiDB-lite"/>
    </source>
</evidence>
<dbReference type="EMBL" id="CP035042">
    <property type="protein sequence ID" value="QHC49772.1"/>
    <property type="molecule type" value="Genomic_DNA"/>
</dbReference>
<dbReference type="PANTHER" id="PTHR34776">
    <property type="entry name" value="F17F16.3 PROTEIN"/>
    <property type="match status" value="1"/>
</dbReference>
<reference evidence="2 3" key="1">
    <citation type="submission" date="2019-01" db="EMBL/GenBank/DDBJ databases">
        <title>Complete genome of a denitifying bacterium Halomons sp. BC-M4-5.</title>
        <authorList>
            <person name="Wang L."/>
            <person name="Shao Z."/>
        </authorList>
    </citation>
    <scope>NUCLEOTIDE SEQUENCE [LARGE SCALE GENOMIC DNA]</scope>
    <source>
        <strain evidence="2 3">BC-M4-5</strain>
    </source>
</reference>